<dbReference type="RefSeq" id="WP_259838611.1">
    <property type="nucleotide sequence ID" value="NZ_JAOAMU010000002.1"/>
</dbReference>
<evidence type="ECO:0000313" key="2">
    <source>
        <dbReference type="Proteomes" id="UP001525566"/>
    </source>
</evidence>
<proteinExistence type="predicted"/>
<sequence length="183" mass="21646">MKRIFIFSLLSMFFGISYGQNVDEILNKRSVRTDSLTLELQKYNIQDNKVEYLQNARKVLKSAIDDVLKLEDFNNKTMQKVLMKPLTEYYDAFNVERDKKTINTLRYGFKNKEDFVSHYKAAEALLLSKLIDLQYQALIDDAQRVIDEVNMYISRNLKRLGMTIEEYEKLGENDKKLLEKSFK</sequence>
<evidence type="ECO:0008006" key="3">
    <source>
        <dbReference type="Google" id="ProtNLM"/>
    </source>
</evidence>
<dbReference type="EMBL" id="JAOAMU010000002">
    <property type="protein sequence ID" value="MCT2562193.1"/>
    <property type="molecule type" value="Genomic_DNA"/>
</dbReference>
<evidence type="ECO:0000313" key="1">
    <source>
        <dbReference type="EMBL" id="MCT2562193.1"/>
    </source>
</evidence>
<organism evidence="1 2">
    <name type="scientific">Chryseobacterium herbae</name>
    <dbReference type="NCBI Taxonomy" id="2976476"/>
    <lineage>
        <taxon>Bacteria</taxon>
        <taxon>Pseudomonadati</taxon>
        <taxon>Bacteroidota</taxon>
        <taxon>Flavobacteriia</taxon>
        <taxon>Flavobacteriales</taxon>
        <taxon>Weeksellaceae</taxon>
        <taxon>Chryseobacterium group</taxon>
        <taxon>Chryseobacterium</taxon>
    </lineage>
</organism>
<dbReference type="Proteomes" id="UP001525566">
    <property type="component" value="Unassembled WGS sequence"/>
</dbReference>
<reference evidence="1 2" key="1">
    <citation type="submission" date="2022-09" db="EMBL/GenBank/DDBJ databases">
        <title>Chryseobacterium oleae sp.nov., isolated from the inter-root soil of Pyrola calliantha H. Andr. in Tibet.</title>
        <authorList>
            <person name="Li Z."/>
        </authorList>
    </citation>
    <scope>NUCLEOTIDE SEQUENCE [LARGE SCALE GENOMIC DNA]</scope>
    <source>
        <strain evidence="2">pc1-10</strain>
    </source>
</reference>
<keyword evidence="2" id="KW-1185">Reference proteome</keyword>
<protein>
    <recommendedName>
        <fullName evidence="3">DUF4142 domain-containing protein</fullName>
    </recommendedName>
</protein>
<accession>A0ABT2ITN7</accession>
<name>A0ABT2ITN7_9FLAO</name>
<gene>
    <name evidence="1" type="ORF">N0B48_09860</name>
</gene>
<comment type="caution">
    <text evidence="1">The sequence shown here is derived from an EMBL/GenBank/DDBJ whole genome shotgun (WGS) entry which is preliminary data.</text>
</comment>